<feature type="compositionally biased region" description="Polar residues" evidence="1">
    <location>
        <begin position="439"/>
        <end position="452"/>
    </location>
</feature>
<organism evidence="2 3">
    <name type="scientific">Rhizoclosmatium globosum</name>
    <dbReference type="NCBI Taxonomy" id="329046"/>
    <lineage>
        <taxon>Eukaryota</taxon>
        <taxon>Fungi</taxon>
        <taxon>Fungi incertae sedis</taxon>
        <taxon>Chytridiomycota</taxon>
        <taxon>Chytridiomycota incertae sedis</taxon>
        <taxon>Chytridiomycetes</taxon>
        <taxon>Chytridiales</taxon>
        <taxon>Chytriomycetaceae</taxon>
        <taxon>Rhizoclosmatium</taxon>
    </lineage>
</organism>
<evidence type="ECO:0000313" key="2">
    <source>
        <dbReference type="EMBL" id="ORY50064.1"/>
    </source>
</evidence>
<keyword evidence="3" id="KW-1185">Reference proteome</keyword>
<evidence type="ECO:0000256" key="1">
    <source>
        <dbReference type="SAM" id="MobiDB-lite"/>
    </source>
</evidence>
<reference evidence="2 3" key="1">
    <citation type="submission" date="2016-07" db="EMBL/GenBank/DDBJ databases">
        <title>Pervasive Adenine N6-methylation of Active Genes in Fungi.</title>
        <authorList>
            <consortium name="DOE Joint Genome Institute"/>
            <person name="Mondo S.J."/>
            <person name="Dannebaum R.O."/>
            <person name="Kuo R.C."/>
            <person name="Labutti K."/>
            <person name="Haridas S."/>
            <person name="Kuo A."/>
            <person name="Salamov A."/>
            <person name="Ahrendt S.R."/>
            <person name="Lipzen A."/>
            <person name="Sullivan W."/>
            <person name="Andreopoulos W.B."/>
            <person name="Clum A."/>
            <person name="Lindquist E."/>
            <person name="Daum C."/>
            <person name="Ramamoorthy G.K."/>
            <person name="Gryganskyi A."/>
            <person name="Culley D."/>
            <person name="Magnuson J.K."/>
            <person name="James T.Y."/>
            <person name="O'Malley M.A."/>
            <person name="Stajich J.E."/>
            <person name="Spatafora J.W."/>
            <person name="Visel A."/>
            <person name="Grigoriev I.V."/>
        </authorList>
    </citation>
    <scope>NUCLEOTIDE SEQUENCE [LARGE SCALE GENOMIC DNA]</scope>
    <source>
        <strain evidence="2 3">JEL800</strain>
    </source>
</reference>
<dbReference type="OrthoDB" id="10372750at2759"/>
<accession>A0A1Y2CT93</accession>
<dbReference type="AlphaFoldDB" id="A0A1Y2CT93"/>
<proteinExistence type="predicted"/>
<dbReference type="Proteomes" id="UP000193642">
    <property type="component" value="Unassembled WGS sequence"/>
</dbReference>
<sequence length="487" mass="51663">MQESSQASTAEPSSPEFSLRRPRETVTERVAEHEGSSVFRRYVTRPVLPVLPRPLPIRSVAASVVAQSPPMTKTPNSGKTLSAVLDDAASLFAAAANDLRAQFTEATDDLRAVFKSAVESLNAENVQQRQLITELIEASNRLVQTPIPYAIAPVLQRHSQTTAFPPSPLTLSSAPKLDSQLSTVSVPPFVRSTLVPQTAPAHDPDSVLQVTSPMTSHHKPSAPSPTIQYSPVVSFPPPIVPPSRPLPSHKPLILDSDSLFTLPLSQASKPKTIHQDPSIPREIALPSTSCIPAPLPPPTSSLKPSVLAEPSQPASIPLSVKQELILEDMHEFEVKQECVNATSMELETEEDARAASIARMFAERSIGTTSKALKRGGGNVGVRSAANIRKVGRGGGGVAAKVGESKTEIQNASLAASTSIALGGRKRKAPVQVIEISSGTEVEENSGGSSFDINGPKKGKKTGAANKKKKGANVEAVEKVAAKRTRR</sequence>
<name>A0A1Y2CT93_9FUNG</name>
<feature type="compositionally biased region" description="Basic residues" evidence="1">
    <location>
        <begin position="457"/>
        <end position="471"/>
    </location>
</feature>
<feature type="region of interest" description="Disordered" evidence="1">
    <location>
        <begin position="1"/>
        <end position="32"/>
    </location>
</feature>
<comment type="caution">
    <text evidence="2">The sequence shown here is derived from an EMBL/GenBank/DDBJ whole genome shotgun (WGS) entry which is preliminary data.</text>
</comment>
<feature type="region of interest" description="Disordered" evidence="1">
    <location>
        <begin position="439"/>
        <end position="487"/>
    </location>
</feature>
<evidence type="ECO:0000313" key="3">
    <source>
        <dbReference type="Proteomes" id="UP000193642"/>
    </source>
</evidence>
<feature type="compositionally biased region" description="Polar residues" evidence="1">
    <location>
        <begin position="1"/>
        <end position="16"/>
    </location>
</feature>
<protein>
    <submittedName>
        <fullName evidence="2">Uncharacterized protein</fullName>
    </submittedName>
</protein>
<gene>
    <name evidence="2" type="ORF">BCR33DRAFT_847285</name>
</gene>
<feature type="compositionally biased region" description="Basic and acidic residues" evidence="1">
    <location>
        <begin position="18"/>
        <end position="32"/>
    </location>
</feature>
<dbReference type="EMBL" id="MCGO01000008">
    <property type="protein sequence ID" value="ORY50064.1"/>
    <property type="molecule type" value="Genomic_DNA"/>
</dbReference>